<dbReference type="GO" id="GO:0005634">
    <property type="term" value="C:nucleus"/>
    <property type="evidence" value="ECO:0007669"/>
    <property type="project" value="UniProtKB-SubCell"/>
</dbReference>
<dbReference type="GO" id="GO:0001228">
    <property type="term" value="F:DNA-binding transcription activator activity, RNA polymerase II-specific"/>
    <property type="evidence" value="ECO:0007669"/>
    <property type="project" value="TreeGrafter"/>
</dbReference>
<dbReference type="GO" id="GO:0000978">
    <property type="term" value="F:RNA polymerase II cis-regulatory region sequence-specific DNA binding"/>
    <property type="evidence" value="ECO:0007669"/>
    <property type="project" value="TreeGrafter"/>
</dbReference>
<evidence type="ECO:0000256" key="6">
    <source>
        <dbReference type="PROSITE-ProRule" id="PRU01313"/>
    </source>
</evidence>
<keyword evidence="3 6" id="KW-0238">DNA-binding</keyword>
<evidence type="ECO:0000259" key="7">
    <source>
        <dbReference type="PROSITE" id="PS51968"/>
    </source>
</evidence>
<organism evidence="8 9">
    <name type="scientific">Steinernema glaseri</name>
    <dbReference type="NCBI Taxonomy" id="37863"/>
    <lineage>
        <taxon>Eukaryota</taxon>
        <taxon>Metazoa</taxon>
        <taxon>Ecdysozoa</taxon>
        <taxon>Nematoda</taxon>
        <taxon>Chromadorea</taxon>
        <taxon>Rhabditida</taxon>
        <taxon>Tylenchina</taxon>
        <taxon>Panagrolaimomorpha</taxon>
        <taxon>Strongyloidoidea</taxon>
        <taxon>Steinernematidae</taxon>
        <taxon>Steinernema</taxon>
    </lineage>
</organism>
<dbReference type="PROSITE" id="PS51968">
    <property type="entry name" value="GRH_CP2_DB"/>
    <property type="match status" value="1"/>
</dbReference>
<dbReference type="Proteomes" id="UP000095287">
    <property type="component" value="Unplaced"/>
</dbReference>
<dbReference type="AlphaFoldDB" id="A0A1I8A5S6"/>
<dbReference type="PANTHER" id="PTHR11037:SF20">
    <property type="entry name" value="PROTEIN GRAINYHEAD"/>
    <property type="match status" value="1"/>
</dbReference>
<evidence type="ECO:0000313" key="9">
    <source>
        <dbReference type="WBParaSite" id="L893_g32968.t2"/>
    </source>
</evidence>
<proteinExistence type="predicted"/>
<keyword evidence="5 6" id="KW-0539">Nucleus</keyword>
<name>A0A1I8A5S6_9BILA</name>
<evidence type="ECO:0000256" key="3">
    <source>
        <dbReference type="ARBA" id="ARBA00023125"/>
    </source>
</evidence>
<accession>A0A1I8A5S6</accession>
<dbReference type="WBParaSite" id="L893_g32968.t2">
    <property type="protein sequence ID" value="L893_g32968.t2"/>
    <property type="gene ID" value="L893_g32968"/>
</dbReference>
<comment type="subcellular location">
    <subcellularLocation>
        <location evidence="1 6">Nucleus</location>
    </subcellularLocation>
</comment>
<dbReference type="InterPro" id="IPR040167">
    <property type="entry name" value="TF_CP2-like"/>
</dbReference>
<reference evidence="9" key="1">
    <citation type="submission" date="2016-11" db="UniProtKB">
        <authorList>
            <consortium name="WormBaseParasite"/>
        </authorList>
    </citation>
    <scope>IDENTIFICATION</scope>
</reference>
<evidence type="ECO:0000256" key="4">
    <source>
        <dbReference type="ARBA" id="ARBA00023163"/>
    </source>
</evidence>
<dbReference type="Pfam" id="PF04516">
    <property type="entry name" value="CP2"/>
    <property type="match status" value="1"/>
</dbReference>
<evidence type="ECO:0000256" key="2">
    <source>
        <dbReference type="ARBA" id="ARBA00023015"/>
    </source>
</evidence>
<keyword evidence="8" id="KW-1185">Reference proteome</keyword>
<dbReference type="Pfam" id="PF25416">
    <property type="entry name" value="GRHL1_C"/>
    <property type="match status" value="1"/>
</dbReference>
<evidence type="ECO:0000256" key="1">
    <source>
        <dbReference type="ARBA" id="ARBA00004123"/>
    </source>
</evidence>
<keyword evidence="4" id="KW-0804">Transcription</keyword>
<dbReference type="InterPro" id="IPR007604">
    <property type="entry name" value="CP2"/>
</dbReference>
<sequence>MCWTRPSPRPSAWTRTASPTVTVKSQVMVVFGDNKSFADEMATWRDWQRRQTGGGPPRILGIEPKNCTGVVGPIDSVAMNGVQFYWNPEQGAKLSVAVHCLSTEFSLQKGVKGLPMNVQIDTYDENISETVPFHRGYCQIKVFCDKGAERKLRDEYRRQQKRKQMNRPRKSDFEYHEPCDKSEFYHMSDLQKPAALYPGNTEEMETLRRTSMSMDSMEIKGPSTDRVVIYGKRREDAVFTPIVITPPSDAVFTPIVITPPSVVSLAHAVAERLGVAADKVVSVFKHCRKGATVRFDDDMIRFYSSGDIFILELGRSTEDPNGFALNLYEQVDPNARTSYQPTKAETSN</sequence>
<evidence type="ECO:0000313" key="8">
    <source>
        <dbReference type="Proteomes" id="UP000095287"/>
    </source>
</evidence>
<keyword evidence="2" id="KW-0805">Transcription regulation</keyword>
<protein>
    <submittedName>
        <fullName evidence="9">CP2 domain-containing protein</fullName>
    </submittedName>
</protein>
<evidence type="ECO:0000256" key="5">
    <source>
        <dbReference type="ARBA" id="ARBA00023242"/>
    </source>
</evidence>
<dbReference type="PANTHER" id="PTHR11037">
    <property type="entry name" value="TRANSCRIPTION FACTOR CP2"/>
    <property type="match status" value="1"/>
</dbReference>
<feature type="domain" description="Grh/CP2 DB" evidence="7">
    <location>
        <begin position="1"/>
        <end position="198"/>
    </location>
</feature>
<dbReference type="InterPro" id="IPR057520">
    <property type="entry name" value="GRHL1/CP2_C"/>
</dbReference>